<protein>
    <submittedName>
        <fullName evidence="2">t-SNARE coiled-coil homology domain-containing protein</fullName>
    </submittedName>
</protein>
<evidence type="ECO:0000313" key="2">
    <source>
        <dbReference type="WBParaSite" id="RSKR_0000084500.1"/>
    </source>
</evidence>
<evidence type="ECO:0000313" key="1">
    <source>
        <dbReference type="Proteomes" id="UP000095286"/>
    </source>
</evidence>
<organism evidence="1 2">
    <name type="scientific">Rhabditophanes sp. KR3021</name>
    <dbReference type="NCBI Taxonomy" id="114890"/>
    <lineage>
        <taxon>Eukaryota</taxon>
        <taxon>Metazoa</taxon>
        <taxon>Ecdysozoa</taxon>
        <taxon>Nematoda</taxon>
        <taxon>Chromadorea</taxon>
        <taxon>Rhabditida</taxon>
        <taxon>Tylenchina</taxon>
        <taxon>Panagrolaimomorpha</taxon>
        <taxon>Strongyloidoidea</taxon>
        <taxon>Alloionematidae</taxon>
        <taxon>Rhabditophanes</taxon>
    </lineage>
</organism>
<accession>A0AC35TI85</accession>
<dbReference type="Proteomes" id="UP000095286">
    <property type="component" value="Unplaced"/>
</dbReference>
<reference evidence="2" key="1">
    <citation type="submission" date="2016-11" db="UniProtKB">
        <authorList>
            <consortium name="WormBaseParasite"/>
        </authorList>
    </citation>
    <scope>IDENTIFICATION</scope>
    <source>
        <strain evidence="2">KR3021</strain>
    </source>
</reference>
<sequence>MAIYTHSSSSTIGYKNLSDVFFLLRSNAKSRILGREDYAVSYSDERVELFKDTDFELGDYDESPPPDWVNMIDEIQYELTRIKTRIEGCKDLQKHSIGNKSLFKDDATSIHNQDKIKASADEISSLFSHSNKLIALLEKSSDKDTDTTLLLRKHVVAALSETLTDLICAFKKNQQVYLNQIHNKSNNISNFFLEASNGMASHSDLDFFTDQDNQQLNIQQIQELKENDTMTKEREKAILNVTKNIYELNTIFKDLAELVLNQGTILDRIDYNVENASIHVKSGLDQLRKASNYQKKNQKMKIIVILAIIVIVLLLLIIFTKT</sequence>
<proteinExistence type="predicted"/>
<name>A0AC35TI85_9BILA</name>
<dbReference type="WBParaSite" id="RSKR_0000084500.1">
    <property type="protein sequence ID" value="RSKR_0000084500.1"/>
    <property type="gene ID" value="RSKR_0000084500"/>
</dbReference>